<dbReference type="EMBL" id="MBFR01000305">
    <property type="protein sequence ID" value="PVU89628.1"/>
    <property type="molecule type" value="Genomic_DNA"/>
</dbReference>
<comment type="catalytic activity">
    <reaction evidence="1">
        <text>a 2,3-saturated acyl-CoA + O2 = a (2E)-enoyl-CoA + H2O2</text>
        <dbReference type="Rhea" id="RHEA:38959"/>
        <dbReference type="ChEBI" id="CHEBI:15379"/>
        <dbReference type="ChEBI" id="CHEBI:16240"/>
        <dbReference type="ChEBI" id="CHEBI:58856"/>
        <dbReference type="ChEBI" id="CHEBI:65111"/>
        <dbReference type="EC" id="1.3.3.6"/>
    </reaction>
</comment>
<keyword evidence="20" id="KW-1185">Reference proteome</keyword>
<dbReference type="Gene3D" id="1.10.540.10">
    <property type="entry name" value="Acyl-CoA dehydrogenase/oxidase, N-terminal domain"/>
    <property type="match status" value="1"/>
</dbReference>
<dbReference type="InterPro" id="IPR055060">
    <property type="entry name" value="ACOX_C_alpha1"/>
</dbReference>
<reference evidence="19 20" key="1">
    <citation type="journal article" date="2018" name="MBio">
        <title>Comparative Genomics Reveals the Core Gene Toolbox for the Fungus-Insect Symbiosis.</title>
        <authorList>
            <person name="Wang Y."/>
            <person name="Stata M."/>
            <person name="Wang W."/>
            <person name="Stajich J.E."/>
            <person name="White M.M."/>
            <person name="Moncalvo J.M."/>
        </authorList>
    </citation>
    <scope>NUCLEOTIDE SEQUENCE [LARGE SCALE GENOMIC DNA]</scope>
    <source>
        <strain evidence="19 20">SWE-8-4</strain>
    </source>
</reference>
<comment type="caution">
    <text evidence="19">The sequence shown here is derived from an EMBL/GenBank/DDBJ whole genome shotgun (WGS) entry which is preliminary data.</text>
</comment>
<dbReference type="Gene3D" id="2.40.110.10">
    <property type="entry name" value="Butyryl-CoA Dehydrogenase, subunit A, domain 2"/>
    <property type="match status" value="1"/>
</dbReference>
<evidence type="ECO:0000256" key="12">
    <source>
        <dbReference type="PIRNR" id="PIRNR000168"/>
    </source>
</evidence>
<evidence type="ECO:0000259" key="15">
    <source>
        <dbReference type="Pfam" id="PF01756"/>
    </source>
</evidence>
<keyword evidence="11" id="KW-0576">Peroxisome</keyword>
<sequence>MDYFINGEQYIEEKNKALEVIRAEPKVFDQRNIYFMSRTEKIEHALIQEKRVQELLSTNLHIIARDKKITQEVLQSIYSIMDWHTPFEITRLMFIPTIEQQGTEQQKEAFLNPAKEYKIIGCYAQTEMGHGSNIRSIETTATFIEETDEFEINSPTLSSTKWWVGSLGIASTHACVMAQLYVKGNHIGLFPIIVPIRSMLDHSPLAGVTVGDIGPKLGYNTMDNGFLSLNKVRVPRFNLLQKYITVSRDGVVSRPANINPRITYSTMVFVRANIAANMGRQLAKGVTIAVRYTSVRRQFGELGQPETPVLDYSIVQYRIIPLLAKTYAMIGMSHEFFAQYKKSVNQINNGKFTMLKEMHAVSCGLKIWSSNTGVYGVDTCRHVCGGHGFSMFSGLNEFFNNIYPNMIVEGDNYMLAKQTTSYLVKSAHDINQRKHVELNDTTNMISRFMNIDNQVPPQQLFTWSGKSPQDIVSDNSVLLDLLSLRAVSMIHNLTVKIYHKGQSWDDSSVPSQGVAAAHSEYIVCLYFSRHINKLPSDSQLRPILDILFKITALSFLTRNTGELYSLRDEAALTRLQINGLESEFIKYIKIAREQAVPLVDALGVPDEKLNSSLGRYDGNVYEDYMERALNEPLNRQGTGDKIREKFYEKYIKPSLHHNGSQNSSKL</sequence>
<feature type="binding site" evidence="14">
    <location>
        <position position="165"/>
    </location>
    <ligand>
        <name>FAD</name>
        <dbReference type="ChEBI" id="CHEBI:57692"/>
    </ligand>
</feature>
<dbReference type="InterPro" id="IPR009100">
    <property type="entry name" value="AcylCoA_DH/oxidase_NM_dom_sf"/>
</dbReference>
<feature type="domain" description="Acyl-CoA oxidase C-terminal" evidence="15">
    <location>
        <begin position="476"/>
        <end position="655"/>
    </location>
</feature>
<keyword evidence="9" id="KW-0560">Oxidoreductase</keyword>
<evidence type="ECO:0000256" key="1">
    <source>
        <dbReference type="ARBA" id="ARBA00001201"/>
    </source>
</evidence>
<evidence type="ECO:0000256" key="11">
    <source>
        <dbReference type="ARBA" id="ARBA00023140"/>
    </source>
</evidence>
<dbReference type="FunFam" id="2.40.110.10:FF:000003">
    <property type="entry name" value="Acyl-coenzyme A oxidase"/>
    <property type="match status" value="1"/>
</dbReference>
<dbReference type="SUPFAM" id="SSF56645">
    <property type="entry name" value="Acyl-CoA dehydrogenase NM domain-like"/>
    <property type="match status" value="1"/>
</dbReference>
<keyword evidence="7 12" id="KW-0274">FAD</keyword>
<gene>
    <name evidence="19" type="ORF">BB561_005257</name>
</gene>
<evidence type="ECO:0000259" key="17">
    <source>
        <dbReference type="Pfam" id="PF14749"/>
    </source>
</evidence>
<dbReference type="InterPro" id="IPR002655">
    <property type="entry name" value="Acyl-CoA_oxidase_C"/>
</dbReference>
<keyword evidence="8" id="KW-0276">Fatty acid metabolism</keyword>
<feature type="domain" description="Acyl-coenzyme A oxidase N-terminal" evidence="17">
    <location>
        <begin position="4"/>
        <end position="120"/>
    </location>
</feature>
<dbReference type="OrthoDB" id="538336at2759"/>
<evidence type="ECO:0000256" key="3">
    <source>
        <dbReference type="ARBA" id="ARBA00004275"/>
    </source>
</evidence>
<dbReference type="InterPro" id="IPR037069">
    <property type="entry name" value="AcylCoA_DH/ox_N_sf"/>
</dbReference>
<dbReference type="FunFam" id="1.20.140.10:FF:000015">
    <property type="entry name" value="Acyl-coenzyme A oxidase"/>
    <property type="match status" value="1"/>
</dbReference>
<keyword evidence="6 12" id="KW-0285">Flavoprotein</keyword>
<dbReference type="GO" id="GO:0005504">
    <property type="term" value="F:fatty acid binding"/>
    <property type="evidence" value="ECO:0007669"/>
    <property type="project" value="TreeGrafter"/>
</dbReference>
<dbReference type="Proteomes" id="UP000245383">
    <property type="component" value="Unassembled WGS sequence"/>
</dbReference>
<dbReference type="InterPro" id="IPR036250">
    <property type="entry name" value="AcylCo_DH-like_C"/>
</dbReference>
<comment type="cofactor">
    <cofactor evidence="2">
        <name>FAD</name>
        <dbReference type="ChEBI" id="CHEBI:57692"/>
    </cofactor>
</comment>
<dbReference type="AlphaFoldDB" id="A0A2T9YBA5"/>
<feature type="domain" description="Acyl-CoA oxidase C-alpha1" evidence="18">
    <location>
        <begin position="264"/>
        <end position="424"/>
    </location>
</feature>
<evidence type="ECO:0000256" key="7">
    <source>
        <dbReference type="ARBA" id="ARBA00022827"/>
    </source>
</evidence>
<feature type="binding site" evidence="14">
    <location>
        <position position="126"/>
    </location>
    <ligand>
        <name>FAD</name>
        <dbReference type="ChEBI" id="CHEBI:57692"/>
    </ligand>
</feature>
<dbReference type="PANTHER" id="PTHR10909:SF250">
    <property type="entry name" value="PEROXISOMAL ACYL-COENZYME A OXIDASE 1"/>
    <property type="match status" value="1"/>
</dbReference>
<evidence type="ECO:0000259" key="16">
    <source>
        <dbReference type="Pfam" id="PF02770"/>
    </source>
</evidence>
<evidence type="ECO:0000259" key="18">
    <source>
        <dbReference type="Pfam" id="PF22924"/>
    </source>
</evidence>
<dbReference type="InterPro" id="IPR029320">
    <property type="entry name" value="Acyl-CoA_ox_N"/>
</dbReference>
<name>A0A2T9YBA5_9FUNG</name>
<evidence type="ECO:0000256" key="5">
    <source>
        <dbReference type="ARBA" id="ARBA00006288"/>
    </source>
</evidence>
<evidence type="ECO:0000256" key="2">
    <source>
        <dbReference type="ARBA" id="ARBA00001974"/>
    </source>
</evidence>
<dbReference type="PANTHER" id="PTHR10909">
    <property type="entry name" value="ELECTRON TRANSPORT OXIDOREDUCTASE"/>
    <property type="match status" value="1"/>
</dbReference>
<proteinExistence type="inferred from homology"/>
<dbReference type="GO" id="GO:0033540">
    <property type="term" value="P:fatty acid beta-oxidation using acyl-CoA oxidase"/>
    <property type="evidence" value="ECO:0007669"/>
    <property type="project" value="UniProtKB-UniPathway"/>
</dbReference>
<evidence type="ECO:0000256" key="9">
    <source>
        <dbReference type="ARBA" id="ARBA00023002"/>
    </source>
</evidence>
<evidence type="ECO:0000256" key="6">
    <source>
        <dbReference type="ARBA" id="ARBA00022630"/>
    </source>
</evidence>
<dbReference type="InterPro" id="IPR006091">
    <property type="entry name" value="Acyl-CoA_Oxase/DH_mid-dom"/>
</dbReference>
<dbReference type="GO" id="GO:0055088">
    <property type="term" value="P:lipid homeostasis"/>
    <property type="evidence" value="ECO:0007669"/>
    <property type="project" value="TreeGrafter"/>
</dbReference>
<evidence type="ECO:0000313" key="20">
    <source>
        <dbReference type="Proteomes" id="UP000245383"/>
    </source>
</evidence>
<evidence type="ECO:0000256" key="4">
    <source>
        <dbReference type="ARBA" id="ARBA00004846"/>
    </source>
</evidence>
<dbReference type="GO" id="GO:0003997">
    <property type="term" value="F:acyl-CoA oxidase activity"/>
    <property type="evidence" value="ECO:0007669"/>
    <property type="project" value="UniProtKB-EC"/>
</dbReference>
<dbReference type="Pfam" id="PF14749">
    <property type="entry name" value="Acyl-CoA_ox_N"/>
    <property type="match status" value="1"/>
</dbReference>
<evidence type="ECO:0000313" key="19">
    <source>
        <dbReference type="EMBL" id="PVU89628.1"/>
    </source>
</evidence>
<dbReference type="PIRSF" id="PIRSF000168">
    <property type="entry name" value="Acyl-CoA_oxidase"/>
    <property type="match status" value="1"/>
</dbReference>
<dbReference type="STRING" id="133385.A0A2T9YBA5"/>
<accession>A0A2T9YBA5</accession>
<protein>
    <recommendedName>
        <fullName evidence="12">Acyl-coenzyme A oxidase</fullName>
    </recommendedName>
</protein>
<dbReference type="GO" id="GO:0005777">
    <property type="term" value="C:peroxisome"/>
    <property type="evidence" value="ECO:0007669"/>
    <property type="project" value="UniProtKB-SubCell"/>
</dbReference>
<dbReference type="UniPathway" id="UPA00661"/>
<dbReference type="Gene3D" id="1.20.140.10">
    <property type="entry name" value="Butyryl-CoA Dehydrogenase, subunit A, domain 3"/>
    <property type="match status" value="2"/>
</dbReference>
<evidence type="ECO:0000256" key="10">
    <source>
        <dbReference type="ARBA" id="ARBA00023098"/>
    </source>
</evidence>
<dbReference type="GO" id="GO:0071949">
    <property type="term" value="F:FAD binding"/>
    <property type="evidence" value="ECO:0007669"/>
    <property type="project" value="InterPro"/>
</dbReference>
<feature type="domain" description="Acyl-CoA oxidase/dehydrogenase middle" evidence="16">
    <location>
        <begin position="122"/>
        <end position="232"/>
    </location>
</feature>
<dbReference type="Pfam" id="PF01756">
    <property type="entry name" value="ACOX"/>
    <property type="match status" value="1"/>
</dbReference>
<dbReference type="InterPro" id="IPR046373">
    <property type="entry name" value="Acyl-CoA_Oxase/DH_mid-dom_sf"/>
</dbReference>
<comment type="subcellular location">
    <subcellularLocation>
        <location evidence="3">Peroxisome</location>
    </subcellularLocation>
</comment>
<evidence type="ECO:0000256" key="14">
    <source>
        <dbReference type="PIRSR" id="PIRSR000168-2"/>
    </source>
</evidence>
<comment type="similarity">
    <text evidence="5 12">Belongs to the acyl-CoA oxidase family.</text>
</comment>
<organism evidence="19 20">
    <name type="scientific">Smittium simulii</name>
    <dbReference type="NCBI Taxonomy" id="133385"/>
    <lineage>
        <taxon>Eukaryota</taxon>
        <taxon>Fungi</taxon>
        <taxon>Fungi incertae sedis</taxon>
        <taxon>Zoopagomycota</taxon>
        <taxon>Kickxellomycotina</taxon>
        <taxon>Harpellomycetes</taxon>
        <taxon>Harpellales</taxon>
        <taxon>Legeriomycetaceae</taxon>
        <taxon>Smittium</taxon>
    </lineage>
</organism>
<dbReference type="Pfam" id="PF02770">
    <property type="entry name" value="Acyl-CoA_dh_M"/>
    <property type="match status" value="1"/>
</dbReference>
<comment type="pathway">
    <text evidence="4">Lipid metabolism; peroxisomal fatty acid beta-oxidation.</text>
</comment>
<evidence type="ECO:0000256" key="13">
    <source>
        <dbReference type="PIRSR" id="PIRSR000168-1"/>
    </source>
</evidence>
<dbReference type="SUPFAM" id="SSF47203">
    <property type="entry name" value="Acyl-CoA dehydrogenase C-terminal domain-like"/>
    <property type="match status" value="2"/>
</dbReference>
<keyword evidence="10" id="KW-0443">Lipid metabolism</keyword>
<feature type="active site" description="Proton acceptor" evidence="13">
    <location>
        <position position="409"/>
    </location>
</feature>
<dbReference type="Pfam" id="PF22924">
    <property type="entry name" value="ACOX_C_alpha1"/>
    <property type="match status" value="1"/>
</dbReference>
<evidence type="ECO:0000256" key="8">
    <source>
        <dbReference type="ARBA" id="ARBA00022832"/>
    </source>
</evidence>
<dbReference type="InterPro" id="IPR012258">
    <property type="entry name" value="Acyl-CoA_oxidase"/>
</dbReference>